<feature type="transmembrane region" description="Helical" evidence="1">
    <location>
        <begin position="9"/>
        <end position="29"/>
    </location>
</feature>
<accession>F9RI66</accession>
<gene>
    <name evidence="2" type="ORF">VIS19158_09477</name>
</gene>
<dbReference type="AlphaFoldDB" id="F9RI66"/>
<feature type="transmembrane region" description="Helical" evidence="1">
    <location>
        <begin position="102"/>
        <end position="123"/>
    </location>
</feature>
<name>F9RI66_9VIBR</name>
<protein>
    <submittedName>
        <fullName evidence="2">Uncharacterized protein</fullName>
    </submittedName>
</protein>
<dbReference type="EMBL" id="AFWE01000014">
    <property type="protein sequence ID" value="EGU42868.1"/>
    <property type="molecule type" value="Genomic_DNA"/>
</dbReference>
<feature type="transmembrane region" description="Helical" evidence="1">
    <location>
        <begin position="35"/>
        <end position="57"/>
    </location>
</feature>
<feature type="transmembrane region" description="Helical" evidence="1">
    <location>
        <begin position="78"/>
        <end position="96"/>
    </location>
</feature>
<dbReference type="Proteomes" id="UP000004349">
    <property type="component" value="Unassembled WGS sequence"/>
</dbReference>
<sequence length="130" mass="14847">MSKTTVKISYFFASIVIPFFIGAVAVEVLNEVRNTWARVGVVFLSTVVLFIIGNLYVVRKASIKEDWSNFFEYVNETWLLSSILLFVVSFLYQFVALEKADIGIVILISVITTTVTFILYMFFKCNKKST</sequence>
<keyword evidence="1" id="KW-0812">Transmembrane</keyword>
<evidence type="ECO:0000313" key="3">
    <source>
        <dbReference type="Proteomes" id="UP000004349"/>
    </source>
</evidence>
<dbReference type="RefSeq" id="WP_005592613.1">
    <property type="nucleotide sequence ID" value="NZ_AFWE01000014.1"/>
</dbReference>
<proteinExistence type="predicted"/>
<evidence type="ECO:0000313" key="2">
    <source>
        <dbReference type="EMBL" id="EGU42868.1"/>
    </source>
</evidence>
<comment type="caution">
    <text evidence="2">The sequence shown here is derived from an EMBL/GenBank/DDBJ whole genome shotgun (WGS) entry which is preliminary data.</text>
</comment>
<keyword evidence="1" id="KW-1133">Transmembrane helix</keyword>
<evidence type="ECO:0000256" key="1">
    <source>
        <dbReference type="SAM" id="Phobius"/>
    </source>
</evidence>
<reference evidence="2 3" key="1">
    <citation type="journal article" date="2012" name="Int. J. Syst. Evol. Microbiol.">
        <title>Vibrio caribbeanicus sp. nov., isolated from the marine sponge Scleritoderma cyanea.</title>
        <authorList>
            <person name="Hoffmann M."/>
            <person name="Monday S.R."/>
            <person name="Allard M.W."/>
            <person name="Strain E.A."/>
            <person name="Whittaker P."/>
            <person name="Naum M."/>
            <person name="McCarthy P.J."/>
            <person name="Lopez J.V."/>
            <person name="Fischer M."/>
            <person name="Brown E.W."/>
        </authorList>
    </citation>
    <scope>NUCLEOTIDE SEQUENCE [LARGE SCALE GENOMIC DNA]</scope>
    <source>
        <strain evidence="2 3">LMG 19158</strain>
    </source>
</reference>
<keyword evidence="1" id="KW-0472">Membrane</keyword>
<organism evidence="2 3">
    <name type="scientific">Vibrio scophthalmi LMG 19158</name>
    <dbReference type="NCBI Taxonomy" id="870967"/>
    <lineage>
        <taxon>Bacteria</taxon>
        <taxon>Pseudomonadati</taxon>
        <taxon>Pseudomonadota</taxon>
        <taxon>Gammaproteobacteria</taxon>
        <taxon>Vibrionales</taxon>
        <taxon>Vibrionaceae</taxon>
        <taxon>Vibrio</taxon>
    </lineage>
</organism>